<feature type="domain" description="Threonine/Serine exporter ThrE" evidence="9">
    <location>
        <begin position="5"/>
        <end position="134"/>
    </location>
</feature>
<dbReference type="InterPro" id="IPR024528">
    <property type="entry name" value="ThrE_2"/>
</dbReference>
<evidence type="ECO:0000313" key="10">
    <source>
        <dbReference type="EMBL" id="GAA4057285.1"/>
    </source>
</evidence>
<reference evidence="11" key="1">
    <citation type="journal article" date="2019" name="Int. J. Syst. Evol. Microbiol.">
        <title>The Global Catalogue of Microorganisms (GCM) 10K type strain sequencing project: providing services to taxonomists for standard genome sequencing and annotation.</title>
        <authorList>
            <consortium name="The Broad Institute Genomics Platform"/>
            <consortium name="The Broad Institute Genome Sequencing Center for Infectious Disease"/>
            <person name="Wu L."/>
            <person name="Ma J."/>
        </authorList>
    </citation>
    <scope>NUCLEOTIDE SEQUENCE [LARGE SCALE GENOMIC DNA]</scope>
    <source>
        <strain evidence="11">JCM 17250</strain>
    </source>
</reference>
<comment type="subcellular location">
    <subcellularLocation>
        <location evidence="1">Cell membrane</location>
        <topology evidence="1">Multi-pass membrane protein</topology>
    </subcellularLocation>
</comment>
<dbReference type="Proteomes" id="UP001501734">
    <property type="component" value="Unassembled WGS sequence"/>
</dbReference>
<evidence type="ECO:0000259" key="9">
    <source>
        <dbReference type="Pfam" id="PF12821"/>
    </source>
</evidence>
<feature type="transmembrane region" description="Helical" evidence="8">
    <location>
        <begin position="48"/>
        <end position="71"/>
    </location>
</feature>
<evidence type="ECO:0000256" key="1">
    <source>
        <dbReference type="ARBA" id="ARBA00004651"/>
    </source>
</evidence>
<keyword evidence="5 8" id="KW-1133">Transmembrane helix</keyword>
<feature type="transmembrane region" description="Helical" evidence="8">
    <location>
        <begin position="78"/>
        <end position="98"/>
    </location>
</feature>
<dbReference type="PANTHER" id="PTHR34390">
    <property type="entry name" value="UPF0442 PROTEIN YJJB-RELATED"/>
    <property type="match status" value="1"/>
</dbReference>
<evidence type="ECO:0000313" key="11">
    <source>
        <dbReference type="Proteomes" id="UP001501734"/>
    </source>
</evidence>
<evidence type="ECO:0000256" key="7">
    <source>
        <dbReference type="ARBA" id="ARBA00034125"/>
    </source>
</evidence>
<feature type="transmembrane region" description="Helical" evidence="8">
    <location>
        <begin position="7"/>
        <end position="28"/>
    </location>
</feature>
<sequence>MLFEQLIVSFFSAVGFAIIFNAPVNVLWQSGTVGMVGWFVFIGLSRIYDLNIVIATLLASVVVGIASQILAKRFRTPIIIFNLAGIIPLVPGGMSYDAMRFFVVNEYDAAIAAGATVAMISGAIALGLIVSEIINQLIRNMNWRKYHSEYDRKGVASLDSD</sequence>
<keyword evidence="4 8" id="KW-0812">Transmembrane</keyword>
<dbReference type="Pfam" id="PF12821">
    <property type="entry name" value="ThrE_2"/>
    <property type="match status" value="1"/>
</dbReference>
<gene>
    <name evidence="10" type="ORF">GCM10022410_00870</name>
</gene>
<evidence type="ECO:0000256" key="6">
    <source>
        <dbReference type="ARBA" id="ARBA00023136"/>
    </source>
</evidence>
<protein>
    <submittedName>
        <fullName evidence="10">Threonine/serine exporter family protein</fullName>
    </submittedName>
</protein>
<feature type="transmembrane region" description="Helical" evidence="8">
    <location>
        <begin position="110"/>
        <end position="134"/>
    </location>
</feature>
<accession>A0ABP7V3H5</accession>
<comment type="similarity">
    <text evidence="7">Belongs to the ThrE exporter (TC 2.A.79) family.</text>
</comment>
<evidence type="ECO:0000256" key="8">
    <source>
        <dbReference type="SAM" id="Phobius"/>
    </source>
</evidence>
<comment type="caution">
    <text evidence="10">The sequence shown here is derived from an EMBL/GenBank/DDBJ whole genome shotgun (WGS) entry which is preliminary data.</text>
</comment>
<dbReference type="InterPro" id="IPR050539">
    <property type="entry name" value="ThrE_Dicarb/AminoAcid_Exp"/>
</dbReference>
<keyword evidence="11" id="KW-1185">Reference proteome</keyword>
<keyword evidence="2" id="KW-1003">Cell membrane</keyword>
<dbReference type="EMBL" id="BAABDL010000003">
    <property type="protein sequence ID" value="GAA4057285.1"/>
    <property type="molecule type" value="Genomic_DNA"/>
</dbReference>
<name>A0ABP7V3H5_9BACI</name>
<dbReference type="RefSeq" id="WP_344909321.1">
    <property type="nucleotide sequence ID" value="NZ_BAABDL010000003.1"/>
</dbReference>
<proteinExistence type="inferred from homology"/>
<dbReference type="PANTHER" id="PTHR34390:SF1">
    <property type="entry name" value="SUCCINATE TRANSPORTER SUBUNIT YJJB-RELATED"/>
    <property type="match status" value="1"/>
</dbReference>
<evidence type="ECO:0000256" key="2">
    <source>
        <dbReference type="ARBA" id="ARBA00022475"/>
    </source>
</evidence>
<evidence type="ECO:0000256" key="5">
    <source>
        <dbReference type="ARBA" id="ARBA00022989"/>
    </source>
</evidence>
<evidence type="ECO:0000256" key="3">
    <source>
        <dbReference type="ARBA" id="ARBA00022519"/>
    </source>
</evidence>
<keyword evidence="3" id="KW-0997">Cell inner membrane</keyword>
<organism evidence="10 11">
    <name type="scientific">Amphibacillus indicireducens</name>
    <dbReference type="NCBI Taxonomy" id="1076330"/>
    <lineage>
        <taxon>Bacteria</taxon>
        <taxon>Bacillati</taxon>
        <taxon>Bacillota</taxon>
        <taxon>Bacilli</taxon>
        <taxon>Bacillales</taxon>
        <taxon>Bacillaceae</taxon>
        <taxon>Amphibacillus</taxon>
    </lineage>
</organism>
<keyword evidence="6 8" id="KW-0472">Membrane</keyword>
<evidence type="ECO:0000256" key="4">
    <source>
        <dbReference type="ARBA" id="ARBA00022692"/>
    </source>
</evidence>